<name>A0AAW2NUP8_SESRA</name>
<reference evidence="2" key="1">
    <citation type="submission" date="2020-06" db="EMBL/GenBank/DDBJ databases">
        <authorList>
            <person name="Li T."/>
            <person name="Hu X."/>
            <person name="Zhang T."/>
            <person name="Song X."/>
            <person name="Zhang H."/>
            <person name="Dai N."/>
            <person name="Sheng W."/>
            <person name="Hou X."/>
            <person name="Wei L."/>
        </authorList>
    </citation>
    <scope>NUCLEOTIDE SEQUENCE</scope>
    <source>
        <strain evidence="2">G02</strain>
        <tissue evidence="2">Leaf</tissue>
    </source>
</reference>
<protein>
    <submittedName>
        <fullName evidence="2">Uncharacterized protein</fullName>
    </submittedName>
</protein>
<sequence>MIAFEMSPETDTDRDVISYVNFMKSLIETPRDVKALREKGILFSRLGSDEEVVKMFKQIDTFGVEKWDHFLDVKMRIEEHCNSKARTWMAELIHAYFLSPWTAIALFAAVILLSLTSLQTSTQSMHLAN</sequence>
<organism evidence="2">
    <name type="scientific">Sesamum radiatum</name>
    <name type="common">Black benniseed</name>
    <dbReference type="NCBI Taxonomy" id="300843"/>
    <lineage>
        <taxon>Eukaryota</taxon>
        <taxon>Viridiplantae</taxon>
        <taxon>Streptophyta</taxon>
        <taxon>Embryophyta</taxon>
        <taxon>Tracheophyta</taxon>
        <taxon>Spermatophyta</taxon>
        <taxon>Magnoliopsida</taxon>
        <taxon>eudicotyledons</taxon>
        <taxon>Gunneridae</taxon>
        <taxon>Pentapetalae</taxon>
        <taxon>asterids</taxon>
        <taxon>lamiids</taxon>
        <taxon>Lamiales</taxon>
        <taxon>Pedaliaceae</taxon>
        <taxon>Sesamum</taxon>
    </lineage>
</organism>
<evidence type="ECO:0000313" key="2">
    <source>
        <dbReference type="EMBL" id="KAL0346196.1"/>
    </source>
</evidence>
<dbReference type="PANTHER" id="PTHR31170:SF25">
    <property type="entry name" value="BNAA09G04570D PROTEIN"/>
    <property type="match status" value="1"/>
</dbReference>
<keyword evidence="1" id="KW-0812">Transmembrane</keyword>
<gene>
    <name evidence="2" type="ORF">Sradi_4450900</name>
</gene>
<reference evidence="2" key="2">
    <citation type="journal article" date="2024" name="Plant">
        <title>Genomic evolution and insights into agronomic trait innovations of Sesamum species.</title>
        <authorList>
            <person name="Miao H."/>
            <person name="Wang L."/>
            <person name="Qu L."/>
            <person name="Liu H."/>
            <person name="Sun Y."/>
            <person name="Le M."/>
            <person name="Wang Q."/>
            <person name="Wei S."/>
            <person name="Zheng Y."/>
            <person name="Lin W."/>
            <person name="Duan Y."/>
            <person name="Cao H."/>
            <person name="Xiong S."/>
            <person name="Wang X."/>
            <person name="Wei L."/>
            <person name="Li C."/>
            <person name="Ma Q."/>
            <person name="Ju M."/>
            <person name="Zhao R."/>
            <person name="Li G."/>
            <person name="Mu C."/>
            <person name="Tian Q."/>
            <person name="Mei H."/>
            <person name="Zhang T."/>
            <person name="Gao T."/>
            <person name="Zhang H."/>
        </authorList>
    </citation>
    <scope>NUCLEOTIDE SEQUENCE</scope>
    <source>
        <strain evidence="2">G02</strain>
    </source>
</reference>
<dbReference type="PANTHER" id="PTHR31170">
    <property type="entry name" value="BNAC04G53230D PROTEIN"/>
    <property type="match status" value="1"/>
</dbReference>
<keyword evidence="1" id="KW-0472">Membrane</keyword>
<comment type="caution">
    <text evidence="2">The sequence shown here is derived from an EMBL/GenBank/DDBJ whole genome shotgun (WGS) entry which is preliminary data.</text>
</comment>
<proteinExistence type="predicted"/>
<keyword evidence="1" id="KW-1133">Transmembrane helix</keyword>
<accession>A0AAW2NUP8</accession>
<dbReference type="InterPro" id="IPR004158">
    <property type="entry name" value="DUF247_pln"/>
</dbReference>
<dbReference type="AlphaFoldDB" id="A0AAW2NUP8"/>
<evidence type="ECO:0000256" key="1">
    <source>
        <dbReference type="SAM" id="Phobius"/>
    </source>
</evidence>
<dbReference type="Pfam" id="PF03140">
    <property type="entry name" value="DUF247"/>
    <property type="match status" value="1"/>
</dbReference>
<dbReference type="EMBL" id="JACGWJ010000019">
    <property type="protein sequence ID" value="KAL0346196.1"/>
    <property type="molecule type" value="Genomic_DNA"/>
</dbReference>
<feature type="transmembrane region" description="Helical" evidence="1">
    <location>
        <begin position="93"/>
        <end position="115"/>
    </location>
</feature>